<keyword evidence="2" id="KW-0378">Hydrolase</keyword>
<feature type="compositionally biased region" description="Basic and acidic residues" evidence="3">
    <location>
        <begin position="243"/>
        <end position="261"/>
    </location>
</feature>
<dbReference type="GO" id="GO:0005975">
    <property type="term" value="P:carbohydrate metabolic process"/>
    <property type="evidence" value="ECO:0007669"/>
    <property type="project" value="InterPro"/>
</dbReference>
<feature type="region of interest" description="Disordered" evidence="3">
    <location>
        <begin position="243"/>
        <end position="276"/>
    </location>
</feature>
<gene>
    <name evidence="6" type="ORF">SAMN05216353_11014</name>
</gene>
<dbReference type="RefSeq" id="WP_089751492.1">
    <property type="nucleotide sequence ID" value="NZ_FOOG01000010.1"/>
</dbReference>
<dbReference type="AlphaFoldDB" id="A0A1I2LXI8"/>
<dbReference type="InterPro" id="IPR050248">
    <property type="entry name" value="Polysacc_deacetylase_ArnD"/>
</dbReference>
<sequence length="448" mass="51007">MKPIIIYMALFSLLLMAGCSFIASANENSKISQAEPIYDVNIQTEIVEFEEYHITVHYPDTPNNQINQTIIDYVNQKKAAFKKESYKALQENEVKSSHELHIDYEVLHQDHRFFVVQFEETMDVVPGEPVIKKTTINFDKENGKRIESKELFKEDLPYIDRLVEFTADALKEDGNYSENMKSALKTIFNNNLHIALTGEGIAIYINGVADFPQKIVLGKKAVNELLRPEYANALELTGNIKKEEPTYKEEDPTFSAEDYRSKHGRSGGKEVALTFDDGPHPEVTANILETLSEYEARATFFMIGKRISYYPEVAKQVAEAGHEIGNHTWDHPRLSRLPQKEVTQQIDSTQQIIKQVTGQKPDIIRLPFGDRPPVNYKKEISTVPWTVEVKGWQKLEPSQVAENVLSQVEDGSIILLHDLQPSMDEAVELIVKSLKQEGYTFVTVSELN</sequence>
<organism evidence="6 7">
    <name type="scientific">Halobacillus alkaliphilus</name>
    <dbReference type="NCBI Taxonomy" id="396056"/>
    <lineage>
        <taxon>Bacteria</taxon>
        <taxon>Bacillati</taxon>
        <taxon>Bacillota</taxon>
        <taxon>Bacilli</taxon>
        <taxon>Bacillales</taxon>
        <taxon>Bacillaceae</taxon>
        <taxon>Halobacillus</taxon>
    </lineage>
</organism>
<evidence type="ECO:0000256" key="4">
    <source>
        <dbReference type="SAM" id="SignalP"/>
    </source>
</evidence>
<dbReference type="InterPro" id="IPR011330">
    <property type="entry name" value="Glyco_hydro/deAcase_b/a-brl"/>
</dbReference>
<dbReference type="PROSITE" id="PS51257">
    <property type="entry name" value="PROKAR_LIPOPROTEIN"/>
    <property type="match status" value="1"/>
</dbReference>
<dbReference type="EMBL" id="FOOG01000010">
    <property type="protein sequence ID" value="SFF81721.1"/>
    <property type="molecule type" value="Genomic_DNA"/>
</dbReference>
<dbReference type="GO" id="GO:0016810">
    <property type="term" value="F:hydrolase activity, acting on carbon-nitrogen (but not peptide) bonds"/>
    <property type="evidence" value="ECO:0007669"/>
    <property type="project" value="InterPro"/>
</dbReference>
<dbReference type="Proteomes" id="UP000198897">
    <property type="component" value="Unassembled WGS sequence"/>
</dbReference>
<evidence type="ECO:0000256" key="2">
    <source>
        <dbReference type="ARBA" id="ARBA00022801"/>
    </source>
</evidence>
<evidence type="ECO:0000313" key="6">
    <source>
        <dbReference type="EMBL" id="SFF81721.1"/>
    </source>
</evidence>
<evidence type="ECO:0000256" key="3">
    <source>
        <dbReference type="SAM" id="MobiDB-lite"/>
    </source>
</evidence>
<reference evidence="7" key="1">
    <citation type="submission" date="2016-10" db="EMBL/GenBank/DDBJ databases">
        <authorList>
            <person name="Varghese N."/>
            <person name="Submissions S."/>
        </authorList>
    </citation>
    <scope>NUCLEOTIDE SEQUENCE [LARGE SCALE GENOMIC DNA]</scope>
    <source>
        <strain evidence="7">FP5</strain>
    </source>
</reference>
<dbReference type="PANTHER" id="PTHR10587:SF133">
    <property type="entry name" value="CHITIN DEACETYLASE 1-RELATED"/>
    <property type="match status" value="1"/>
</dbReference>
<feature type="signal peptide" evidence="4">
    <location>
        <begin position="1"/>
        <end position="25"/>
    </location>
</feature>
<accession>A0A1I2LXI8</accession>
<dbReference type="OrthoDB" id="9812065at2"/>
<proteinExistence type="predicted"/>
<keyword evidence="1" id="KW-0479">Metal-binding</keyword>
<dbReference type="Pfam" id="PF01522">
    <property type="entry name" value="Polysacc_deac_1"/>
    <property type="match status" value="1"/>
</dbReference>
<dbReference type="InterPro" id="IPR002509">
    <property type="entry name" value="NODB_dom"/>
</dbReference>
<protein>
    <submittedName>
        <fullName evidence="6">Peptidoglycan/xylan/chitin deacetylase, PgdA/CDA1 family</fullName>
    </submittedName>
</protein>
<dbReference type="GO" id="GO:0046872">
    <property type="term" value="F:metal ion binding"/>
    <property type="evidence" value="ECO:0007669"/>
    <property type="project" value="UniProtKB-KW"/>
</dbReference>
<evidence type="ECO:0000256" key="1">
    <source>
        <dbReference type="ARBA" id="ARBA00022723"/>
    </source>
</evidence>
<dbReference type="PANTHER" id="PTHR10587">
    <property type="entry name" value="GLYCOSYL TRANSFERASE-RELATED"/>
    <property type="match status" value="1"/>
</dbReference>
<dbReference type="SUPFAM" id="SSF88713">
    <property type="entry name" value="Glycoside hydrolase/deacetylase"/>
    <property type="match status" value="1"/>
</dbReference>
<name>A0A1I2LXI8_9BACI</name>
<keyword evidence="7" id="KW-1185">Reference proteome</keyword>
<evidence type="ECO:0000313" key="7">
    <source>
        <dbReference type="Proteomes" id="UP000198897"/>
    </source>
</evidence>
<feature type="chain" id="PRO_5011543657" evidence="4">
    <location>
        <begin position="26"/>
        <end position="448"/>
    </location>
</feature>
<dbReference type="Gene3D" id="3.20.20.370">
    <property type="entry name" value="Glycoside hydrolase/deacetylase"/>
    <property type="match status" value="1"/>
</dbReference>
<dbReference type="GO" id="GO:0016020">
    <property type="term" value="C:membrane"/>
    <property type="evidence" value="ECO:0007669"/>
    <property type="project" value="TreeGrafter"/>
</dbReference>
<dbReference type="Gene3D" id="3.30.565.40">
    <property type="entry name" value="Fervidobacterium nodosum Rt17-B1 like"/>
    <property type="match status" value="1"/>
</dbReference>
<evidence type="ECO:0000259" key="5">
    <source>
        <dbReference type="PROSITE" id="PS51677"/>
    </source>
</evidence>
<dbReference type="PROSITE" id="PS51677">
    <property type="entry name" value="NODB"/>
    <property type="match status" value="1"/>
</dbReference>
<keyword evidence="4" id="KW-0732">Signal</keyword>
<feature type="domain" description="NodB homology" evidence="5">
    <location>
        <begin position="269"/>
        <end position="442"/>
    </location>
</feature>